<feature type="compositionally biased region" description="Basic and acidic residues" evidence="1">
    <location>
        <begin position="174"/>
        <end position="202"/>
    </location>
</feature>
<sequence length="248" mass="27513">MTGVSGSKTDETKLVGHAFVKTSVMEIKADSISLDGEDFRYITAEGSVEGKNTETKMDFTCGRLRYDRQTKLARLEDSVHMLDIENEVSIDAQIIEYNQDKELATMQIGVTIKQKDNTCTAAFAIYRKTAQMLEMSGNPKIVQGADTFRAQEIILNLDSQEITLSGRVSGTVTDSKKEEKKPESQKDPDESGDEKSDLEGKPELPAITDILNSDAAEKESQKDDEEKAEKKEEPVKSEKTEKSDGEKS</sequence>
<feature type="domain" description="Organic solvent tolerance-like N-terminal" evidence="2">
    <location>
        <begin position="8"/>
        <end position="132"/>
    </location>
</feature>
<feature type="region of interest" description="Disordered" evidence="1">
    <location>
        <begin position="166"/>
        <end position="248"/>
    </location>
</feature>
<dbReference type="Proteomes" id="UP000518887">
    <property type="component" value="Unassembled WGS sequence"/>
</dbReference>
<dbReference type="AlphaFoldDB" id="A0A7W8G957"/>
<keyword evidence="4" id="KW-1185">Reference proteome</keyword>
<dbReference type="EMBL" id="JACHFQ010000004">
    <property type="protein sequence ID" value="MBB5226091.1"/>
    <property type="molecule type" value="Genomic_DNA"/>
</dbReference>
<gene>
    <name evidence="3" type="ORF">HNP76_001459</name>
</gene>
<name>A0A7W8G957_9SPIR</name>
<feature type="compositionally biased region" description="Basic and acidic residues" evidence="1">
    <location>
        <begin position="215"/>
        <end position="248"/>
    </location>
</feature>
<proteinExistence type="predicted"/>
<dbReference type="Pfam" id="PF13100">
    <property type="entry name" value="OstA_2"/>
    <property type="match status" value="1"/>
</dbReference>
<evidence type="ECO:0000313" key="4">
    <source>
        <dbReference type="Proteomes" id="UP000518887"/>
    </source>
</evidence>
<dbReference type="Gene3D" id="2.60.450.10">
    <property type="entry name" value="Lipopolysaccharide (LPS) transport protein A like domain"/>
    <property type="match status" value="2"/>
</dbReference>
<organism evidence="3 4">
    <name type="scientific">Treponema ruminis</name>
    <dbReference type="NCBI Taxonomy" id="744515"/>
    <lineage>
        <taxon>Bacteria</taxon>
        <taxon>Pseudomonadati</taxon>
        <taxon>Spirochaetota</taxon>
        <taxon>Spirochaetia</taxon>
        <taxon>Spirochaetales</taxon>
        <taxon>Treponemataceae</taxon>
        <taxon>Treponema</taxon>
    </lineage>
</organism>
<evidence type="ECO:0000256" key="1">
    <source>
        <dbReference type="SAM" id="MobiDB-lite"/>
    </source>
</evidence>
<accession>A0A7W8G957</accession>
<dbReference type="InterPro" id="IPR005653">
    <property type="entry name" value="OstA-like_N"/>
</dbReference>
<evidence type="ECO:0000313" key="3">
    <source>
        <dbReference type="EMBL" id="MBB5226091.1"/>
    </source>
</evidence>
<dbReference type="RefSeq" id="WP_184659034.1">
    <property type="nucleotide sequence ID" value="NZ_CP031518.1"/>
</dbReference>
<comment type="caution">
    <text evidence="3">The sequence shown here is derived from an EMBL/GenBank/DDBJ whole genome shotgun (WGS) entry which is preliminary data.</text>
</comment>
<evidence type="ECO:0000259" key="2">
    <source>
        <dbReference type="Pfam" id="PF13100"/>
    </source>
</evidence>
<protein>
    <submittedName>
        <fullName evidence="3">Lipopolysaccharide export system protein LptA</fullName>
    </submittedName>
</protein>
<reference evidence="3 4" key="1">
    <citation type="submission" date="2020-08" db="EMBL/GenBank/DDBJ databases">
        <title>Genomic Encyclopedia of Type Strains, Phase IV (KMG-IV): sequencing the most valuable type-strain genomes for metagenomic binning, comparative biology and taxonomic classification.</title>
        <authorList>
            <person name="Goeker M."/>
        </authorList>
    </citation>
    <scope>NUCLEOTIDE SEQUENCE [LARGE SCALE GENOMIC DNA]</scope>
    <source>
        <strain evidence="3 4">DSM 103462</strain>
    </source>
</reference>